<organism evidence="2 3">
    <name type="scientific">Anabas testudineus</name>
    <name type="common">Climbing perch</name>
    <name type="synonym">Anthias testudineus</name>
    <dbReference type="NCBI Taxonomy" id="64144"/>
    <lineage>
        <taxon>Eukaryota</taxon>
        <taxon>Metazoa</taxon>
        <taxon>Chordata</taxon>
        <taxon>Craniata</taxon>
        <taxon>Vertebrata</taxon>
        <taxon>Euteleostomi</taxon>
        <taxon>Actinopterygii</taxon>
        <taxon>Neopterygii</taxon>
        <taxon>Teleostei</taxon>
        <taxon>Neoteleostei</taxon>
        <taxon>Acanthomorphata</taxon>
        <taxon>Anabantaria</taxon>
        <taxon>Anabantiformes</taxon>
        <taxon>Anabantoidei</taxon>
        <taxon>Anabantidae</taxon>
        <taxon>Anabas</taxon>
    </lineage>
</organism>
<proteinExistence type="predicted"/>
<feature type="region of interest" description="Disordered" evidence="1">
    <location>
        <begin position="1"/>
        <end position="130"/>
    </location>
</feature>
<sequence>METFLKRDPHAGFEAGGPVKHDSIPAVNLQEERSRAGGTKPLTEDDPVQKPGQRRDSDTHLLTAGPGVRVRNKSKKLDPKFLSRGRQKRKVKAAERQRDKETERQRDRQTERQRDRQCVSLSQLVPHTRS</sequence>
<evidence type="ECO:0000313" key="3">
    <source>
        <dbReference type="Proteomes" id="UP000265040"/>
    </source>
</evidence>
<reference evidence="2" key="1">
    <citation type="submission" date="2021-04" db="EMBL/GenBank/DDBJ databases">
        <authorList>
            <consortium name="Wellcome Sanger Institute Data Sharing"/>
        </authorList>
    </citation>
    <scope>NUCLEOTIDE SEQUENCE [LARGE SCALE GENOMIC DNA]</scope>
</reference>
<reference evidence="2" key="3">
    <citation type="submission" date="2025-09" db="UniProtKB">
        <authorList>
            <consortium name="Ensembl"/>
        </authorList>
    </citation>
    <scope>IDENTIFICATION</scope>
</reference>
<feature type="compositionally biased region" description="Basic and acidic residues" evidence="1">
    <location>
        <begin position="92"/>
        <end position="117"/>
    </location>
</feature>
<protein>
    <submittedName>
        <fullName evidence="2">Uncharacterized protein</fullName>
    </submittedName>
</protein>
<dbReference type="Proteomes" id="UP000265040">
    <property type="component" value="Chromosome 13"/>
</dbReference>
<feature type="compositionally biased region" description="Polar residues" evidence="1">
    <location>
        <begin position="119"/>
        <end position="130"/>
    </location>
</feature>
<reference evidence="2" key="2">
    <citation type="submission" date="2025-08" db="UniProtKB">
        <authorList>
            <consortium name="Ensembl"/>
        </authorList>
    </citation>
    <scope>IDENTIFICATION</scope>
</reference>
<evidence type="ECO:0000313" key="2">
    <source>
        <dbReference type="Ensembl" id="ENSATEP00000045301.1"/>
    </source>
</evidence>
<dbReference type="AlphaFoldDB" id="A0A7N6F9R0"/>
<dbReference type="InParanoid" id="A0A7N6F9R0"/>
<keyword evidence="3" id="KW-1185">Reference proteome</keyword>
<accession>A0A7N6F9R0</accession>
<dbReference type="Ensembl" id="ENSATET00000062082.1">
    <property type="protein sequence ID" value="ENSATEP00000045301.1"/>
    <property type="gene ID" value="ENSATEG00000026399.1"/>
</dbReference>
<feature type="compositionally biased region" description="Basic and acidic residues" evidence="1">
    <location>
        <begin position="1"/>
        <end position="11"/>
    </location>
</feature>
<evidence type="ECO:0000256" key="1">
    <source>
        <dbReference type="SAM" id="MobiDB-lite"/>
    </source>
</evidence>
<name>A0A7N6F9R0_ANATE</name>